<dbReference type="GeneTree" id="ENSGT00940000163503"/>
<evidence type="ECO:0000313" key="4">
    <source>
        <dbReference type="Proteomes" id="UP000265140"/>
    </source>
</evidence>
<evidence type="ECO:0000259" key="2">
    <source>
        <dbReference type="PROSITE" id="PS51034"/>
    </source>
</evidence>
<dbReference type="Pfam" id="PF23344">
    <property type="entry name" value="ZP-N"/>
    <property type="match status" value="1"/>
</dbReference>
<name>A0AAY5K7Q7_ESOLU</name>
<dbReference type="Gene3D" id="2.60.40.3210">
    <property type="entry name" value="Zona pellucida, ZP-N domain"/>
    <property type="match status" value="1"/>
</dbReference>
<accession>A0AAY5K7Q7</accession>
<proteinExistence type="predicted"/>
<dbReference type="Proteomes" id="UP000265140">
    <property type="component" value="Chromosome 24"/>
</dbReference>
<feature type="domain" description="ZP" evidence="2">
    <location>
        <begin position="643"/>
        <end position="798"/>
    </location>
</feature>
<dbReference type="Ensembl" id="ENSELUT00000098031.1">
    <property type="protein sequence ID" value="ENSELUP00000084275.1"/>
    <property type="gene ID" value="ENSELUG00000019624.3"/>
</dbReference>
<protein>
    <recommendedName>
        <fullName evidence="2">ZP domain-containing protein</fullName>
    </recommendedName>
</protein>
<dbReference type="InterPro" id="IPR001507">
    <property type="entry name" value="ZP_dom"/>
</dbReference>
<dbReference type="PANTHER" id="PTHR47130:SF1">
    <property type="entry name" value="ZP DOMAIN-CONTAINING PROTEIN"/>
    <property type="match status" value="1"/>
</dbReference>
<dbReference type="AlphaFoldDB" id="A0AAY5K7Q7"/>
<dbReference type="InterPro" id="IPR058876">
    <property type="entry name" value="Ig-like_ZP"/>
</dbReference>
<organism evidence="3 4">
    <name type="scientific">Esox lucius</name>
    <name type="common">Northern pike</name>
    <dbReference type="NCBI Taxonomy" id="8010"/>
    <lineage>
        <taxon>Eukaryota</taxon>
        <taxon>Metazoa</taxon>
        <taxon>Chordata</taxon>
        <taxon>Craniata</taxon>
        <taxon>Vertebrata</taxon>
        <taxon>Euteleostomi</taxon>
        <taxon>Actinopterygii</taxon>
        <taxon>Neopterygii</taxon>
        <taxon>Teleostei</taxon>
        <taxon>Protacanthopterygii</taxon>
        <taxon>Esociformes</taxon>
        <taxon>Esocidae</taxon>
        <taxon>Esox</taxon>
    </lineage>
</organism>
<keyword evidence="1" id="KW-1133">Transmembrane helix</keyword>
<dbReference type="PANTHER" id="PTHR47130">
    <property type="entry name" value="SI:DKEY-19B23.11-RELATED"/>
    <property type="match status" value="1"/>
</dbReference>
<keyword evidence="4" id="KW-1185">Reference proteome</keyword>
<evidence type="ECO:0000313" key="3">
    <source>
        <dbReference type="Ensembl" id="ENSELUP00000084275.1"/>
    </source>
</evidence>
<reference evidence="3" key="2">
    <citation type="submission" date="2025-08" db="UniProtKB">
        <authorList>
            <consortium name="Ensembl"/>
        </authorList>
    </citation>
    <scope>IDENTIFICATION</scope>
</reference>
<reference evidence="3" key="3">
    <citation type="submission" date="2025-09" db="UniProtKB">
        <authorList>
            <consortium name="Ensembl"/>
        </authorList>
    </citation>
    <scope>IDENTIFICATION</scope>
</reference>
<dbReference type="Pfam" id="PF26562">
    <property type="entry name" value="Ig-like"/>
    <property type="match status" value="1"/>
</dbReference>
<keyword evidence="1" id="KW-0472">Membrane</keyword>
<dbReference type="InterPro" id="IPR055356">
    <property type="entry name" value="ZP-N"/>
</dbReference>
<sequence>MVHLWHILSNITLGIKKSLDVLDVRGLYINCGVRETNQVLIDYGTFQTECHERHFWLVVKSGFLSPMVRIEVEDHRGVHFLSGQRAAECGYTVFFNHRGDLVFRASFLACHVDNQGDSEVRLRGWLVTKQLEGKDLAYPFLLQCSPHWPWASREMVCEENYMEVSVKRPLPAPLGSDVVRSGVMFHGPGLHTEESRPRPVTEAGALGYHVSVSSSRIVMRCPYSSPFSFTLKVRSCCYLDRGFVPPPPRVRVDRDPQYSACRCNRRTQDTGVELEVVNATVLYPHQGQTLAISFTAACPLNEATAEGARLLWSAPHVLTPLVRERPRNWGMRMGVETLVLGECAVKDRGYQLRLSDGLMEVSVPFGAEGTHIKSGVLDGRYSQSASMDLFYMHQWEEERWPLTQHRSFRLLKTPYVPRNPTLTDNTSPSQEVFWVTLGAFPLDVSLHNVTVGGQGDPLPWDQVLNPNRTHSYQLHVPFSHPLVLQEFGEGGYRKYSLSLTFALSISPPGEVFYHNATIVSDVHEPTATLPTPIPAPPRLEGRCMENGFLVLLHYGAQGRSWELFLGARQLDWELVKTGGFKVETEEEYFSVRIPLFSPGIIFQELSLQGLVAQVEVSVVDINTLKVEDRVIQNCIFHVRELQVCLPDKRMLIVTDTSRTVPPTQSIRTSLLDPSCVPRETDGVRALFNFSLDSCGTTETVMGDLVVYENRVLYLQEPLSGDHPLVHSDWLTIQCRYPKSDPGTVFSAQPVNSTFDLSPLPPLKHTRREASGRGVGLYVAVVGVAVILVGTLIALKMRL</sequence>
<evidence type="ECO:0000256" key="1">
    <source>
        <dbReference type="SAM" id="Phobius"/>
    </source>
</evidence>
<reference evidence="3 4" key="1">
    <citation type="submission" date="2020-02" db="EMBL/GenBank/DDBJ databases">
        <title>Esox lucius (northern pike) genome, fEsoLuc1, primary haplotype.</title>
        <authorList>
            <person name="Myers G."/>
            <person name="Karagic N."/>
            <person name="Meyer A."/>
            <person name="Pippel M."/>
            <person name="Reichard M."/>
            <person name="Winkler S."/>
            <person name="Tracey A."/>
            <person name="Sims Y."/>
            <person name="Howe K."/>
            <person name="Rhie A."/>
            <person name="Formenti G."/>
            <person name="Durbin R."/>
            <person name="Fedrigo O."/>
            <person name="Jarvis E.D."/>
        </authorList>
    </citation>
    <scope>NUCLEOTIDE SEQUENCE [LARGE SCALE GENOMIC DNA]</scope>
</reference>
<dbReference type="PROSITE" id="PS51034">
    <property type="entry name" value="ZP_2"/>
    <property type="match status" value="1"/>
</dbReference>
<keyword evidence="1" id="KW-0812">Transmembrane</keyword>
<feature type="transmembrane region" description="Helical" evidence="1">
    <location>
        <begin position="774"/>
        <end position="794"/>
    </location>
</feature>